<dbReference type="Proteomes" id="UP000039865">
    <property type="component" value="Unassembled WGS sequence"/>
</dbReference>
<dbReference type="PANTHER" id="PTHR35397:SF1">
    <property type="entry name" value="ARMADILLO-LIKE HELICAL DOMAIN-CONTAINING PROTEIN"/>
    <property type="match status" value="1"/>
</dbReference>
<dbReference type="Pfam" id="PF08578">
    <property type="entry name" value="DUF1765"/>
    <property type="match status" value="1"/>
</dbReference>
<sequence>MGACASTSNANNNIVTITSKTVAGEWFGQQVLDIADLHEKELEFEVSIYQIKLRELAQSLNCYLEIQIDDDPELKFETSVSMNSNNVQWKNFEKSFKYKCVYENLQKKFLEVRLMSFAKNKYESQVKSLYRVDLYTLAIGPVHHSIELCDRQKKYVGKLSCDVVFSEIKQVEVKLDEVHVKFDEHKDEAYNINFNVITFQKVFESNTSSTKISKITQGQDNAVVNWVFDSKHLHIGKNEDEDQKEKDEVKNQVRSMHQQTLDLLQDSQLENNESPYCLFKLSMDKVRYTSMKFKIWEDKFFKLELQKKHIHLDDIKIDMAKKLTNDASQVSNNSTGKSAGPRIKSEGNKIDQVHSFQKQDSIRINEDAKDFYAPGHHQPYAKKQSKHLDQRENQSSELMSECYIGFAKLLNEEMRAFDLKDSMIFDTMRINSLGGKNNGSGTINGRILSNADLQRKSSQDVIKSAFASSKKKQFSEKLWFCGQCIGEISGTLTFFNLPILYQMKVGVLTKSGIQFSSKPILLESQLTNQKLSKDGDSQIKKINVLKDKLILSDTGKVKQRLTLYEKVQIFQELASLLVQTHKNSMMSFIYSNEVELIKAQKIFIDLGLHCMTFSEYVDFDQREYYYSTLCHIMRRSELDLGQMGFQQNQTTAQNNDKNMREIFKKKLKVATNYQLFQHEALQMGIEKLNMKGVDVYKRNFVEIIMSISYFRVPEFRERFLSIILAKSDGVIEEWRNTEGFTLEKDSNDENEFANAAIMRMFDWKTFCYDQIPENQQEQAVEILQRALGSDKWKLRIQKRGVAFFLIIKQWAIYVKNTLVSNNVSWKDVPGYRTILKSILLEMKERDIAYYPEALKETTCAMLYNEKLLNIFVTIVLKKTHAFDTPAVSSALDLIASWFTTINRNKQLLPPQFDYMLLFKAIKILMDLDHGMSTAKCIWLLFKITHIIPVKQRSAMLQEILSHEKFFHYFFHWSYNVRMVFYYFYFFQLYHTLMPRKEGVAGDLTDGQGLTSRAARFSDDQFFGISNAKNTINGQGTVRIQGDNVLGNNKKVQKVNIQRFQSESQFSKTIQKKPAKQSSLEGKIETVNLQSKEEMIERLRELVANKNSTGSVLLKNSRLNQGESMSKFQQKFIRRNTQIQQLVKLTDKIKAYIKSNKEKLMKQKNQDEQKIFEIKIANNPRIREHAMSRQASKITIAKELSVPQMQYSASYVTESEDEDFSVPEERDWKKDVEQLKRRTGDFNIKNYIHVLTEEEQANYNKIIQKIPETNRIYIQYSLRKQFKKISDEYIKWLSQHDNATDEILDFPDIAVKVPRDEAETNVVSDEW</sequence>
<evidence type="ECO:0000256" key="1">
    <source>
        <dbReference type="SAM" id="MobiDB-lite"/>
    </source>
</evidence>
<dbReference type="InterPro" id="IPR013887">
    <property type="entry name" value="UPF0592"/>
</dbReference>
<evidence type="ECO:0000313" key="2">
    <source>
        <dbReference type="EMBL" id="CDW81936.1"/>
    </source>
</evidence>
<proteinExistence type="predicted"/>
<evidence type="ECO:0000313" key="3">
    <source>
        <dbReference type="Proteomes" id="UP000039865"/>
    </source>
</evidence>
<dbReference type="InParanoid" id="A0A078AJ64"/>
<organism evidence="2 3">
    <name type="scientific">Stylonychia lemnae</name>
    <name type="common">Ciliate</name>
    <dbReference type="NCBI Taxonomy" id="5949"/>
    <lineage>
        <taxon>Eukaryota</taxon>
        <taxon>Sar</taxon>
        <taxon>Alveolata</taxon>
        <taxon>Ciliophora</taxon>
        <taxon>Intramacronucleata</taxon>
        <taxon>Spirotrichea</taxon>
        <taxon>Stichotrichia</taxon>
        <taxon>Sporadotrichida</taxon>
        <taxon>Oxytrichidae</taxon>
        <taxon>Stylonychinae</taxon>
        <taxon>Stylonychia</taxon>
    </lineage>
</organism>
<dbReference type="OrthoDB" id="296767at2759"/>
<dbReference type="PANTHER" id="PTHR35397">
    <property type="entry name" value="C2 DOMAIN-CONTAINING PROTEIN-RELATED"/>
    <property type="match status" value="1"/>
</dbReference>
<feature type="region of interest" description="Disordered" evidence="1">
    <location>
        <begin position="373"/>
        <end position="392"/>
    </location>
</feature>
<gene>
    <name evidence="2" type="primary">Contig15857.g16907</name>
    <name evidence="2" type="ORF">STYLEM_10960</name>
</gene>
<protein>
    <submittedName>
        <fullName evidence="2">Duf1765 domain containing protein</fullName>
    </submittedName>
</protein>
<dbReference type="EMBL" id="CCKQ01010427">
    <property type="protein sequence ID" value="CDW81936.1"/>
    <property type="molecule type" value="Genomic_DNA"/>
</dbReference>
<dbReference type="InterPro" id="IPR035892">
    <property type="entry name" value="C2_domain_sf"/>
</dbReference>
<dbReference type="OMA" id="HIMRRSE"/>
<reference evidence="2 3" key="1">
    <citation type="submission" date="2014-06" db="EMBL/GenBank/DDBJ databases">
        <authorList>
            <person name="Swart Estienne"/>
        </authorList>
    </citation>
    <scope>NUCLEOTIDE SEQUENCE [LARGE SCALE GENOMIC DNA]</scope>
    <source>
        <strain evidence="2 3">130c</strain>
    </source>
</reference>
<accession>A0A078AJ64</accession>
<dbReference type="SUPFAM" id="SSF49562">
    <property type="entry name" value="C2 domain (Calcium/lipid-binding domain, CaLB)"/>
    <property type="match status" value="1"/>
</dbReference>
<keyword evidence="3" id="KW-1185">Reference proteome</keyword>
<name>A0A078AJ64_STYLE</name>